<keyword evidence="1" id="KW-0812">Transmembrane</keyword>
<name>A0ABR8D2C2_9NOST</name>
<evidence type="ECO:0000313" key="3">
    <source>
        <dbReference type="Proteomes" id="UP000661112"/>
    </source>
</evidence>
<evidence type="ECO:0000256" key="1">
    <source>
        <dbReference type="SAM" id="Phobius"/>
    </source>
</evidence>
<proteinExistence type="predicted"/>
<dbReference type="RefSeq" id="WP_190471933.1">
    <property type="nucleotide sequence ID" value="NZ_JACJSG010000014.1"/>
</dbReference>
<organism evidence="2 3">
    <name type="scientific">Anabaena azotica FACHB-119</name>
    <dbReference type="NCBI Taxonomy" id="947527"/>
    <lineage>
        <taxon>Bacteria</taxon>
        <taxon>Bacillati</taxon>
        <taxon>Cyanobacteriota</taxon>
        <taxon>Cyanophyceae</taxon>
        <taxon>Nostocales</taxon>
        <taxon>Nostocaceae</taxon>
        <taxon>Anabaena</taxon>
        <taxon>Anabaena azotica</taxon>
    </lineage>
</organism>
<protein>
    <submittedName>
        <fullName evidence="2">Uncharacterized protein</fullName>
    </submittedName>
</protein>
<gene>
    <name evidence="2" type="ORF">H6G83_12140</name>
</gene>
<keyword evidence="3" id="KW-1185">Reference proteome</keyword>
<feature type="transmembrane region" description="Helical" evidence="1">
    <location>
        <begin position="152"/>
        <end position="173"/>
    </location>
</feature>
<comment type="caution">
    <text evidence="2">The sequence shown here is derived from an EMBL/GenBank/DDBJ whole genome shotgun (WGS) entry which is preliminary data.</text>
</comment>
<evidence type="ECO:0000313" key="2">
    <source>
        <dbReference type="EMBL" id="MBD2501339.1"/>
    </source>
</evidence>
<keyword evidence="1" id="KW-1133">Transmembrane helix</keyword>
<dbReference type="Proteomes" id="UP000661112">
    <property type="component" value="Unassembled WGS sequence"/>
</dbReference>
<dbReference type="EMBL" id="JACJSG010000014">
    <property type="protein sequence ID" value="MBD2501339.1"/>
    <property type="molecule type" value="Genomic_DNA"/>
</dbReference>
<accession>A0ABR8D2C2</accession>
<reference evidence="2 3" key="1">
    <citation type="journal article" date="2020" name="ISME J.">
        <title>Comparative genomics reveals insights into cyanobacterial evolution and habitat adaptation.</title>
        <authorList>
            <person name="Chen M.Y."/>
            <person name="Teng W.K."/>
            <person name="Zhao L."/>
            <person name="Hu C.X."/>
            <person name="Zhou Y.K."/>
            <person name="Han B.P."/>
            <person name="Song L.R."/>
            <person name="Shu W.S."/>
        </authorList>
    </citation>
    <scope>NUCLEOTIDE SEQUENCE [LARGE SCALE GENOMIC DNA]</scope>
    <source>
        <strain evidence="2 3">FACHB-119</strain>
    </source>
</reference>
<keyword evidence="1" id="KW-0472">Membrane</keyword>
<sequence>MTIIRHNSLNNSVNSSDQLARKQFEEQRMRDVRLLLLNLSENEEATIKLVLDCLYDIGAVNFINQKFRYRPFNRVMKSIAGMSKPIFRIYAWHWFRKNCPQLIANWLYTQVAFENPINVPQEIEVEASAIQQPQMLAAKNAIREIKALRHQIRWLTGIIIISLSTLGIVITTFNRNPPTLLQRSSRIESTINR</sequence>